<accession>A0A921UA91</accession>
<proteinExistence type="inferred from homology"/>
<dbReference type="EMBL" id="CM027686">
    <property type="protein sequence ID" value="KAG0523345.1"/>
    <property type="molecule type" value="Genomic_DNA"/>
</dbReference>
<dbReference type="OrthoDB" id="2014755at2759"/>
<evidence type="ECO:0000313" key="6">
    <source>
        <dbReference type="Proteomes" id="UP000807115"/>
    </source>
</evidence>
<feature type="domain" description="SMP" evidence="4">
    <location>
        <begin position="30"/>
        <end position="90"/>
    </location>
</feature>
<comment type="similarity">
    <text evidence="1">Belongs to the LEA type SMP family.</text>
</comment>
<dbReference type="Proteomes" id="UP000807115">
    <property type="component" value="Chromosome 7"/>
</dbReference>
<evidence type="ECO:0000313" key="5">
    <source>
        <dbReference type="EMBL" id="KAG0523345.1"/>
    </source>
</evidence>
<keyword evidence="2" id="KW-0677">Repeat</keyword>
<dbReference type="InterPro" id="IPR007011">
    <property type="entry name" value="LEA_SMP_dom"/>
</dbReference>
<name>A0A921UA91_SORBI</name>
<organism evidence="5 6">
    <name type="scientific">Sorghum bicolor</name>
    <name type="common">Sorghum</name>
    <name type="synonym">Sorghum vulgare</name>
    <dbReference type="NCBI Taxonomy" id="4558"/>
    <lineage>
        <taxon>Eukaryota</taxon>
        <taxon>Viridiplantae</taxon>
        <taxon>Streptophyta</taxon>
        <taxon>Embryophyta</taxon>
        <taxon>Tracheophyta</taxon>
        <taxon>Spermatophyta</taxon>
        <taxon>Magnoliopsida</taxon>
        <taxon>Liliopsida</taxon>
        <taxon>Poales</taxon>
        <taxon>Poaceae</taxon>
        <taxon>PACMAD clade</taxon>
        <taxon>Panicoideae</taxon>
        <taxon>Andropogonodae</taxon>
        <taxon>Andropogoneae</taxon>
        <taxon>Sorghinae</taxon>
        <taxon>Sorghum</taxon>
    </lineage>
</organism>
<feature type="region of interest" description="Disordered" evidence="3">
    <location>
        <begin position="51"/>
        <end position="70"/>
    </location>
</feature>
<evidence type="ECO:0000259" key="4">
    <source>
        <dbReference type="Pfam" id="PF04927"/>
    </source>
</evidence>
<dbReference type="PANTHER" id="PTHR31174:SF25">
    <property type="entry name" value="SMP DOMAIN-CONTAINING PROTEIN"/>
    <property type="match status" value="1"/>
</dbReference>
<dbReference type="KEGG" id="sbi:8069889"/>
<feature type="region of interest" description="Disordered" evidence="3">
    <location>
        <begin position="136"/>
        <end position="182"/>
    </location>
</feature>
<dbReference type="OMA" id="VAGQVTH"/>
<dbReference type="Gramene" id="EES13716">
    <property type="protein sequence ID" value="EES13716"/>
    <property type="gene ID" value="SORBI_3007G109800"/>
</dbReference>
<dbReference type="InterPro" id="IPR042971">
    <property type="entry name" value="LEA_SMP"/>
</dbReference>
<evidence type="ECO:0000256" key="2">
    <source>
        <dbReference type="ARBA" id="ARBA00022737"/>
    </source>
</evidence>
<evidence type="ECO:0000256" key="1">
    <source>
        <dbReference type="ARBA" id="ARBA00010733"/>
    </source>
</evidence>
<feature type="compositionally biased region" description="Low complexity" evidence="3">
    <location>
        <begin position="136"/>
        <end position="157"/>
    </location>
</feature>
<feature type="compositionally biased region" description="Gly residues" evidence="3">
    <location>
        <begin position="158"/>
        <end position="174"/>
    </location>
</feature>
<reference evidence="5" key="2">
    <citation type="submission" date="2020-10" db="EMBL/GenBank/DDBJ databases">
        <authorList>
            <person name="Cooper E.A."/>
            <person name="Brenton Z.W."/>
            <person name="Flinn B.S."/>
            <person name="Jenkins J."/>
            <person name="Shu S."/>
            <person name="Flowers D."/>
            <person name="Luo F."/>
            <person name="Wang Y."/>
            <person name="Xia P."/>
            <person name="Barry K."/>
            <person name="Daum C."/>
            <person name="Lipzen A."/>
            <person name="Yoshinaga Y."/>
            <person name="Schmutz J."/>
            <person name="Saski C."/>
            <person name="Vermerris W."/>
            <person name="Kresovich S."/>
        </authorList>
    </citation>
    <scope>NUCLEOTIDE SEQUENCE</scope>
</reference>
<sequence>MAQPQPRRGDEGLQAQGGNGKAPAAQQDPIKYGDAFPVKGELAGQPIAPRDAAAMRSAEDSVPGVQVPQESGGGFSAGAFMESAAAYNQAVGAVGPGQASAAVAKHGVNVTQDAVPGGRIVTEFVAGQVVGQYAVAEAAPPSPQQQEQDGAGHKAAGNEGGAGHGDGGAPGGRAGATAARRD</sequence>
<reference evidence="5" key="1">
    <citation type="journal article" date="2019" name="BMC Genomics">
        <title>A new reference genome for Sorghum bicolor reveals high levels of sequence similarity between sweet and grain genotypes: implications for the genetics of sugar metabolism.</title>
        <authorList>
            <person name="Cooper E.A."/>
            <person name="Brenton Z.W."/>
            <person name="Flinn B.S."/>
            <person name="Jenkins J."/>
            <person name="Shu S."/>
            <person name="Flowers D."/>
            <person name="Luo F."/>
            <person name="Wang Y."/>
            <person name="Xia P."/>
            <person name="Barry K."/>
            <person name="Daum C."/>
            <person name="Lipzen A."/>
            <person name="Yoshinaga Y."/>
            <person name="Schmutz J."/>
            <person name="Saski C."/>
            <person name="Vermerris W."/>
            <person name="Kresovich S."/>
        </authorList>
    </citation>
    <scope>NUCLEOTIDE SEQUENCE</scope>
</reference>
<feature type="region of interest" description="Disordered" evidence="3">
    <location>
        <begin position="1"/>
        <end position="32"/>
    </location>
</feature>
<dbReference type="Pfam" id="PF04927">
    <property type="entry name" value="SMP"/>
    <property type="match status" value="1"/>
</dbReference>
<dbReference type="AlphaFoldDB" id="A0A921UA91"/>
<comment type="caution">
    <text evidence="5">The sequence shown here is derived from an EMBL/GenBank/DDBJ whole genome shotgun (WGS) entry which is preliminary data.</text>
</comment>
<protein>
    <recommendedName>
        <fullName evidence="4">SMP domain-containing protein</fullName>
    </recommendedName>
</protein>
<dbReference type="PANTHER" id="PTHR31174">
    <property type="entry name" value="SEED MATURATION FAMILY PROTEIN"/>
    <property type="match status" value="1"/>
</dbReference>
<evidence type="ECO:0000256" key="3">
    <source>
        <dbReference type="SAM" id="MobiDB-lite"/>
    </source>
</evidence>
<gene>
    <name evidence="5" type="ORF">BDA96_07G115900</name>
</gene>